<organism evidence="1 2">
    <name type="scientific">Mucilaginibacter agri</name>
    <dbReference type="NCBI Taxonomy" id="2695265"/>
    <lineage>
        <taxon>Bacteria</taxon>
        <taxon>Pseudomonadati</taxon>
        <taxon>Bacteroidota</taxon>
        <taxon>Sphingobacteriia</taxon>
        <taxon>Sphingobacteriales</taxon>
        <taxon>Sphingobacteriaceae</taxon>
        <taxon>Mucilaginibacter</taxon>
    </lineage>
</organism>
<reference evidence="1" key="2">
    <citation type="submission" date="2020-10" db="EMBL/GenBank/DDBJ databases">
        <title>Mucilaginibacter sp. nov., isolated from soil.</title>
        <authorList>
            <person name="Jeon C.O."/>
        </authorList>
    </citation>
    <scope>NUCLEOTIDE SEQUENCE</scope>
    <source>
        <strain evidence="1">R11</strain>
    </source>
</reference>
<comment type="caution">
    <text evidence="1">The sequence shown here is derived from an EMBL/GenBank/DDBJ whole genome shotgun (WGS) entry which is preliminary data.</text>
</comment>
<protein>
    <submittedName>
        <fullName evidence="1">DUF3606 domain-containing protein</fullName>
    </submittedName>
</protein>
<gene>
    <name evidence="1" type="ORF">GSY63_00245</name>
</gene>
<dbReference type="AlphaFoldDB" id="A0A966DSG6"/>
<sequence>MDESINAKERDEREFESSEAYDFEYWAKHFKISVDELKSAISKVGNSTEEIEKYLKK</sequence>
<dbReference type="RefSeq" id="WP_166091321.1">
    <property type="nucleotide sequence ID" value="NZ_WWEO01000026.1"/>
</dbReference>
<keyword evidence="2" id="KW-1185">Reference proteome</keyword>
<dbReference type="EMBL" id="WWEO01000026">
    <property type="protein sequence ID" value="NCD67779.1"/>
    <property type="molecule type" value="Genomic_DNA"/>
</dbReference>
<dbReference type="Proteomes" id="UP000638732">
    <property type="component" value="Unassembled WGS sequence"/>
</dbReference>
<evidence type="ECO:0000313" key="2">
    <source>
        <dbReference type="Proteomes" id="UP000638732"/>
    </source>
</evidence>
<proteinExistence type="predicted"/>
<name>A0A966DSG6_9SPHI</name>
<accession>A0A966DSG6</accession>
<dbReference type="Pfam" id="PF12244">
    <property type="entry name" value="DUF3606"/>
    <property type="match status" value="1"/>
</dbReference>
<dbReference type="InterPro" id="IPR022037">
    <property type="entry name" value="DUF3606"/>
</dbReference>
<evidence type="ECO:0000313" key="1">
    <source>
        <dbReference type="EMBL" id="NCD67779.1"/>
    </source>
</evidence>
<reference evidence="1" key="1">
    <citation type="submission" date="2020-01" db="EMBL/GenBank/DDBJ databases">
        <authorList>
            <person name="Seo Y.L."/>
        </authorList>
    </citation>
    <scope>NUCLEOTIDE SEQUENCE</scope>
    <source>
        <strain evidence="1">R11</strain>
    </source>
</reference>